<dbReference type="PANTHER" id="PTHR40661">
    <property type="match status" value="1"/>
</dbReference>
<evidence type="ECO:0000256" key="3">
    <source>
        <dbReference type="ARBA" id="ARBA00023163"/>
    </source>
</evidence>
<evidence type="ECO:0000313" key="5">
    <source>
        <dbReference type="EMBL" id="GFH39819.1"/>
    </source>
</evidence>
<keyword evidence="1" id="KW-0805">Transcription regulation</keyword>
<gene>
    <name evidence="5" type="ORF">Hs20B_02170</name>
</gene>
<feature type="domain" description="HTH cro/C1-type" evidence="4">
    <location>
        <begin position="10"/>
        <end position="64"/>
    </location>
</feature>
<keyword evidence="2" id="KW-0238">DNA-binding</keyword>
<dbReference type="InterPro" id="IPR039418">
    <property type="entry name" value="LexA-like"/>
</dbReference>
<dbReference type="Pfam" id="PF01381">
    <property type="entry name" value="HTH_3"/>
    <property type="match status" value="1"/>
</dbReference>
<dbReference type="CDD" id="cd00093">
    <property type="entry name" value="HTH_XRE"/>
    <property type="match status" value="1"/>
</dbReference>
<comment type="caution">
    <text evidence="5">The sequence shown here is derived from an EMBL/GenBank/DDBJ whole genome shotgun (WGS) entry which is preliminary data.</text>
</comment>
<evidence type="ECO:0000256" key="1">
    <source>
        <dbReference type="ARBA" id="ARBA00023015"/>
    </source>
</evidence>
<dbReference type="SMART" id="SM00530">
    <property type="entry name" value="HTH_XRE"/>
    <property type="match status" value="1"/>
</dbReference>
<protein>
    <submittedName>
        <fullName evidence="5">Putative repressor protein-phage associated</fullName>
    </submittedName>
</protein>
<dbReference type="GO" id="GO:0003677">
    <property type="term" value="F:DNA binding"/>
    <property type="evidence" value="ECO:0007669"/>
    <property type="project" value="UniProtKB-KW"/>
</dbReference>
<dbReference type="SUPFAM" id="SSF51306">
    <property type="entry name" value="LexA/Signal peptidase"/>
    <property type="match status" value="1"/>
</dbReference>
<keyword evidence="3" id="KW-0804">Transcription</keyword>
<reference evidence="5 6" key="1">
    <citation type="submission" date="2020-02" db="EMBL/GenBank/DDBJ databases">
        <title>Draft genome sequence of Lactococcus sp. Hs20B0-1.</title>
        <authorList>
            <person name="Noda S."/>
            <person name="Yuki M."/>
            <person name="Ohkuma M."/>
        </authorList>
    </citation>
    <scope>NUCLEOTIDE SEQUENCE [LARGE SCALE GENOMIC DNA]</scope>
    <source>
        <strain evidence="5 6">Hs20B0-1</strain>
    </source>
</reference>
<dbReference type="SUPFAM" id="SSF47413">
    <property type="entry name" value="lambda repressor-like DNA-binding domains"/>
    <property type="match status" value="1"/>
</dbReference>
<accession>A0A6A0B3A5</accession>
<dbReference type="PANTHER" id="PTHR40661:SF1">
    <property type="entry name" value="HTH CRO_C1-TYPE DOMAIN-CONTAINING PROTEIN"/>
    <property type="match status" value="1"/>
</dbReference>
<evidence type="ECO:0000259" key="4">
    <source>
        <dbReference type="PROSITE" id="PS50943"/>
    </source>
</evidence>
<dbReference type="Proteomes" id="UP000475928">
    <property type="component" value="Unassembled WGS sequence"/>
</dbReference>
<sequence>MSNIIFATKLKQLRKEKGLTMEELANKIGRTKSTISRWEKGERSPKMFEMVKLEQIFGIPAEEIMYDVTATSDSIIAQISATSSKLHEPRQEKVLTFAKKELSEQSSEQDTSIHEDAPSYDYTYYDQAVSAGTGQYLGETHRETVSLPVSYDADFVVPVYGDSMEPDYHDGDYIFVEQTYELSDGDIGVFELDGGAYVKELRLDGMSGSLHSLNAKYDDIAITPDRDFRIIGKVVGRYGGFR</sequence>
<dbReference type="EMBL" id="BLLH01000001">
    <property type="protein sequence ID" value="GFH39819.1"/>
    <property type="molecule type" value="Genomic_DNA"/>
</dbReference>
<evidence type="ECO:0000256" key="2">
    <source>
        <dbReference type="ARBA" id="ARBA00023125"/>
    </source>
</evidence>
<organism evidence="5 6">
    <name type="scientific">Pseudolactococcus insecticola</name>
    <dbReference type="NCBI Taxonomy" id="2709158"/>
    <lineage>
        <taxon>Bacteria</taxon>
        <taxon>Bacillati</taxon>
        <taxon>Bacillota</taxon>
        <taxon>Bacilli</taxon>
        <taxon>Lactobacillales</taxon>
        <taxon>Streptococcaceae</taxon>
        <taxon>Pseudolactococcus</taxon>
    </lineage>
</organism>
<proteinExistence type="predicted"/>
<dbReference type="Gene3D" id="1.10.260.40">
    <property type="entry name" value="lambda repressor-like DNA-binding domains"/>
    <property type="match status" value="1"/>
</dbReference>
<dbReference type="AlphaFoldDB" id="A0A6A0B3A5"/>
<evidence type="ECO:0000313" key="6">
    <source>
        <dbReference type="Proteomes" id="UP000475928"/>
    </source>
</evidence>
<dbReference type="InterPro" id="IPR001387">
    <property type="entry name" value="Cro/C1-type_HTH"/>
</dbReference>
<dbReference type="InterPro" id="IPR015927">
    <property type="entry name" value="Peptidase_S24_S26A/B/C"/>
</dbReference>
<dbReference type="RefSeq" id="WP_172354755.1">
    <property type="nucleotide sequence ID" value="NZ_BLLH01000001.1"/>
</dbReference>
<dbReference type="Gene3D" id="2.10.109.10">
    <property type="entry name" value="Umud Fragment, subunit A"/>
    <property type="match status" value="1"/>
</dbReference>
<dbReference type="Pfam" id="PF00717">
    <property type="entry name" value="Peptidase_S24"/>
    <property type="match status" value="1"/>
</dbReference>
<dbReference type="InterPro" id="IPR036286">
    <property type="entry name" value="LexA/Signal_pep-like_sf"/>
</dbReference>
<keyword evidence="6" id="KW-1185">Reference proteome</keyword>
<dbReference type="PROSITE" id="PS50943">
    <property type="entry name" value="HTH_CROC1"/>
    <property type="match status" value="1"/>
</dbReference>
<name>A0A6A0B3A5_9LACT</name>
<dbReference type="InterPro" id="IPR010982">
    <property type="entry name" value="Lambda_DNA-bd_dom_sf"/>
</dbReference>
<dbReference type="CDD" id="cd06529">
    <property type="entry name" value="S24_LexA-like"/>
    <property type="match status" value="1"/>
</dbReference>